<dbReference type="PANTHER" id="PTHR43280:SF2">
    <property type="entry name" value="HTH-TYPE TRANSCRIPTIONAL REGULATOR EXSA"/>
    <property type="match status" value="1"/>
</dbReference>
<dbReference type="SMART" id="SM00342">
    <property type="entry name" value="HTH_ARAC"/>
    <property type="match status" value="1"/>
</dbReference>
<dbReference type="RefSeq" id="WP_218096831.1">
    <property type="nucleotide sequence ID" value="NZ_CAJVCE010000001.1"/>
</dbReference>
<sequence length="271" mass="31486">MDEQYLWDQSLNLVSHTYWERKERFKVHMDTYPTWVVFAVESGEFEFRIGTRSGMVGPGELIFCPPGYAFEREALSPMALHYVAFEFAEPLPPNIDIPMPSLKSHPTDGKRFASDLAYLRKLHLAIDPRSVKRKQSMLNDMWLLACDEWYTETKQDGLDGLTDSDDDLMNRAAKWLYDRAHTPFGMTELSGWLGLSPVQFTRRFQKAFHMSPSELVRTLRIRKAAGLLLDTDLTLEQIAERCGYENGFYLSRVFSRSMNMSPSKYREQNRV</sequence>
<proteinExistence type="predicted"/>
<comment type="caution">
    <text evidence="5">The sequence shown here is derived from an EMBL/GenBank/DDBJ whole genome shotgun (WGS) entry which is preliminary data.</text>
</comment>
<reference evidence="5 6" key="1">
    <citation type="submission" date="2021-06" db="EMBL/GenBank/DDBJ databases">
        <authorList>
            <person name="Criscuolo A."/>
        </authorList>
    </citation>
    <scope>NUCLEOTIDE SEQUENCE [LARGE SCALE GENOMIC DNA]</scope>
    <source>
        <strain evidence="6">CIP 111802</strain>
    </source>
</reference>
<dbReference type="Pfam" id="PF12833">
    <property type="entry name" value="HTH_18"/>
    <property type="match status" value="1"/>
</dbReference>
<organism evidence="5 6">
    <name type="scientific">Paenibacillus allorhizosphaerae</name>
    <dbReference type="NCBI Taxonomy" id="2849866"/>
    <lineage>
        <taxon>Bacteria</taxon>
        <taxon>Bacillati</taxon>
        <taxon>Bacillota</taxon>
        <taxon>Bacilli</taxon>
        <taxon>Bacillales</taxon>
        <taxon>Paenibacillaceae</taxon>
        <taxon>Paenibacillus</taxon>
    </lineage>
</organism>
<evidence type="ECO:0000256" key="1">
    <source>
        <dbReference type="ARBA" id="ARBA00023015"/>
    </source>
</evidence>
<protein>
    <submittedName>
        <fullName evidence="5">HTH-type transcriptional activator Btr</fullName>
    </submittedName>
</protein>
<name>A0ABM8VBM4_9BACL</name>
<keyword evidence="6" id="KW-1185">Reference proteome</keyword>
<feature type="domain" description="HTH araC/xylS-type" evidence="4">
    <location>
        <begin position="170"/>
        <end position="268"/>
    </location>
</feature>
<accession>A0ABM8VBM4</accession>
<keyword evidence="1" id="KW-0805">Transcription regulation</keyword>
<keyword evidence="3" id="KW-0804">Transcription</keyword>
<dbReference type="PROSITE" id="PS00041">
    <property type="entry name" value="HTH_ARAC_FAMILY_1"/>
    <property type="match status" value="1"/>
</dbReference>
<evidence type="ECO:0000259" key="4">
    <source>
        <dbReference type="PROSITE" id="PS01124"/>
    </source>
</evidence>
<dbReference type="EMBL" id="CAJVCE010000001">
    <property type="protein sequence ID" value="CAG7617956.1"/>
    <property type="molecule type" value="Genomic_DNA"/>
</dbReference>
<dbReference type="PANTHER" id="PTHR43280">
    <property type="entry name" value="ARAC-FAMILY TRANSCRIPTIONAL REGULATOR"/>
    <property type="match status" value="1"/>
</dbReference>
<dbReference type="InterPro" id="IPR018062">
    <property type="entry name" value="HTH_AraC-typ_CS"/>
</dbReference>
<evidence type="ECO:0000256" key="2">
    <source>
        <dbReference type="ARBA" id="ARBA00023125"/>
    </source>
</evidence>
<evidence type="ECO:0000256" key="3">
    <source>
        <dbReference type="ARBA" id="ARBA00023163"/>
    </source>
</evidence>
<keyword evidence="2" id="KW-0238">DNA-binding</keyword>
<dbReference type="Proteomes" id="UP000730618">
    <property type="component" value="Unassembled WGS sequence"/>
</dbReference>
<gene>
    <name evidence="5" type="primary">btr_3</name>
    <name evidence="5" type="ORF">PAECIP111802_00469</name>
</gene>
<dbReference type="InterPro" id="IPR018060">
    <property type="entry name" value="HTH_AraC"/>
</dbReference>
<evidence type="ECO:0000313" key="5">
    <source>
        <dbReference type="EMBL" id="CAG7617956.1"/>
    </source>
</evidence>
<evidence type="ECO:0000313" key="6">
    <source>
        <dbReference type="Proteomes" id="UP000730618"/>
    </source>
</evidence>
<dbReference type="PROSITE" id="PS01124">
    <property type="entry name" value="HTH_ARAC_FAMILY_2"/>
    <property type="match status" value="1"/>
</dbReference>